<dbReference type="EMBL" id="VJMH01003490">
    <property type="protein sequence ID" value="KAF0705795.1"/>
    <property type="molecule type" value="Genomic_DNA"/>
</dbReference>
<gene>
    <name evidence="3" type="primary">Aste57867_6952</name>
    <name evidence="2" type="ORF">As57867_006930</name>
    <name evidence="3" type="ORF">ASTE57867_6952</name>
</gene>
<dbReference type="AlphaFoldDB" id="A0A485KHZ0"/>
<organism evidence="3 4">
    <name type="scientific">Aphanomyces stellatus</name>
    <dbReference type="NCBI Taxonomy" id="120398"/>
    <lineage>
        <taxon>Eukaryota</taxon>
        <taxon>Sar</taxon>
        <taxon>Stramenopiles</taxon>
        <taxon>Oomycota</taxon>
        <taxon>Saprolegniomycetes</taxon>
        <taxon>Saprolegniales</taxon>
        <taxon>Verrucalvaceae</taxon>
        <taxon>Aphanomyces</taxon>
    </lineage>
</organism>
<reference evidence="2" key="2">
    <citation type="submission" date="2019-06" db="EMBL/GenBank/DDBJ databases">
        <title>Genomics analysis of Aphanomyces spp. identifies a new class of oomycete effector associated with host adaptation.</title>
        <authorList>
            <person name="Gaulin E."/>
        </authorList>
    </citation>
    <scope>NUCLEOTIDE SEQUENCE</scope>
    <source>
        <strain evidence="2">CBS 578.67</strain>
    </source>
</reference>
<protein>
    <submittedName>
        <fullName evidence="3">Aste57867_6952 protein</fullName>
    </submittedName>
</protein>
<evidence type="ECO:0000313" key="3">
    <source>
        <dbReference type="EMBL" id="VFT83904.1"/>
    </source>
</evidence>
<reference evidence="3 4" key="1">
    <citation type="submission" date="2019-03" db="EMBL/GenBank/DDBJ databases">
        <authorList>
            <person name="Gaulin E."/>
            <person name="Dumas B."/>
        </authorList>
    </citation>
    <scope>NUCLEOTIDE SEQUENCE [LARGE SCALE GENOMIC DNA]</scope>
    <source>
        <strain evidence="3">CBS 568.67</strain>
    </source>
</reference>
<proteinExistence type="predicted"/>
<accession>A0A485KHZ0</accession>
<evidence type="ECO:0000256" key="1">
    <source>
        <dbReference type="SAM" id="MobiDB-lite"/>
    </source>
</evidence>
<feature type="compositionally biased region" description="Low complexity" evidence="1">
    <location>
        <begin position="155"/>
        <end position="166"/>
    </location>
</feature>
<name>A0A485KHZ0_9STRA</name>
<sequence>MADKLAEELHMANVSVHQLQELKWSTKERVLLQLLEKNPSSKPVWEKVKQLSDDRRQVRAVEKAEQQPKDVLRKSEDSYRADFMKLIEVELARIGAPSMLSWQRLVMEKDCNYQAMRIFLTKIKSSQKKRSTTLPLIELKAAQQQQPTTPHMGLSPSPRTPSVASSPSPPSSREPSPLGKQRRKQQVGSSAAAASVQPLRRSITTENRPAWNNELVPPPPEATAAATMGRASFSERKRLPRMPQDQSQAPPLRPNNNQAEVEPTPTNSSKSTDPKLKQALLENAALKRQVEDLQALHVAMDPRVPVTERRVRLVEAQNIQLQRQVTMLTEAVHLRQHSVEDLHFVIRSLEAIVEKGEAAAKDAGAEQGKADVAWMMAVPTSLLAELHQIDARLRHVTRKCSMEAPLRNKNDDDSMWS</sequence>
<dbReference type="OrthoDB" id="70595at2759"/>
<dbReference type="Proteomes" id="UP000332933">
    <property type="component" value="Unassembled WGS sequence"/>
</dbReference>
<feature type="region of interest" description="Disordered" evidence="1">
    <location>
        <begin position="142"/>
        <end position="274"/>
    </location>
</feature>
<evidence type="ECO:0000313" key="2">
    <source>
        <dbReference type="EMBL" id="KAF0705795.1"/>
    </source>
</evidence>
<dbReference type="EMBL" id="CAADRA010003502">
    <property type="protein sequence ID" value="VFT83904.1"/>
    <property type="molecule type" value="Genomic_DNA"/>
</dbReference>
<keyword evidence="4" id="KW-1185">Reference proteome</keyword>
<evidence type="ECO:0000313" key="4">
    <source>
        <dbReference type="Proteomes" id="UP000332933"/>
    </source>
</evidence>
<feature type="compositionally biased region" description="Polar residues" evidence="1">
    <location>
        <begin position="244"/>
        <end position="271"/>
    </location>
</feature>